<keyword evidence="2" id="KW-1185">Reference proteome</keyword>
<dbReference type="EMBL" id="JBHSKV010000017">
    <property type="protein sequence ID" value="MFC5135526.1"/>
    <property type="molecule type" value="Genomic_DNA"/>
</dbReference>
<organism evidence="1 2">
    <name type="scientific">Halorubrum glutamatedens</name>
    <dbReference type="NCBI Taxonomy" id="2707018"/>
    <lineage>
        <taxon>Archaea</taxon>
        <taxon>Methanobacteriati</taxon>
        <taxon>Methanobacteriota</taxon>
        <taxon>Stenosarchaea group</taxon>
        <taxon>Halobacteria</taxon>
        <taxon>Halobacteriales</taxon>
        <taxon>Haloferacaceae</taxon>
        <taxon>Halorubrum</taxon>
    </lineage>
</organism>
<name>A0ABD5QU90_9EURY</name>
<accession>A0ABD5QU90</accession>
<evidence type="ECO:0000313" key="2">
    <source>
        <dbReference type="Proteomes" id="UP001596145"/>
    </source>
</evidence>
<comment type="caution">
    <text evidence="1">The sequence shown here is derived from an EMBL/GenBank/DDBJ whole genome shotgun (WGS) entry which is preliminary data.</text>
</comment>
<sequence>MSSSDGEKSPEELLGARHVNYAGERRDPHYGGTDAAFRALEEYLAERLDERTIATARTIAFTVDADASSTEIGKTLGAHQTGDTSEDILEDVVVSTWGSTNNRTKWVFERVEPAEERP</sequence>
<protein>
    <submittedName>
        <fullName evidence="1">Uncharacterized protein</fullName>
    </submittedName>
</protein>
<proteinExistence type="predicted"/>
<evidence type="ECO:0000313" key="1">
    <source>
        <dbReference type="EMBL" id="MFC5135526.1"/>
    </source>
</evidence>
<dbReference type="Proteomes" id="UP001596145">
    <property type="component" value="Unassembled WGS sequence"/>
</dbReference>
<dbReference type="AlphaFoldDB" id="A0ABD5QU90"/>
<dbReference type="RefSeq" id="WP_122106616.1">
    <property type="nucleotide sequence ID" value="NZ_JBHSKV010000017.1"/>
</dbReference>
<gene>
    <name evidence="1" type="ORF">ACFPJA_12465</name>
</gene>
<reference evidence="1 2" key="1">
    <citation type="journal article" date="2019" name="Int. J. Syst. Evol. Microbiol.">
        <title>The Global Catalogue of Microorganisms (GCM) 10K type strain sequencing project: providing services to taxonomists for standard genome sequencing and annotation.</title>
        <authorList>
            <consortium name="The Broad Institute Genomics Platform"/>
            <consortium name="The Broad Institute Genome Sequencing Center for Infectious Disease"/>
            <person name="Wu L."/>
            <person name="Ma J."/>
        </authorList>
    </citation>
    <scope>NUCLEOTIDE SEQUENCE [LARGE SCALE GENOMIC DNA]</scope>
    <source>
        <strain evidence="1 2">CGMCC 1.16026</strain>
    </source>
</reference>